<keyword evidence="3" id="KW-1185">Reference proteome</keyword>
<keyword evidence="1" id="KW-1133">Transmembrane helix</keyword>
<keyword evidence="1" id="KW-0812">Transmembrane</keyword>
<comment type="caution">
    <text evidence="2">The sequence shown here is derived from an EMBL/GenBank/DDBJ whole genome shotgun (WGS) entry which is preliminary data.</text>
</comment>
<evidence type="ECO:0000313" key="3">
    <source>
        <dbReference type="Proteomes" id="UP000622610"/>
    </source>
</evidence>
<dbReference type="RefSeq" id="WP_188367032.1">
    <property type="nucleotide sequence ID" value="NZ_BMDT01000002.1"/>
</dbReference>
<accession>A0A917N484</accession>
<evidence type="ECO:0000313" key="2">
    <source>
        <dbReference type="EMBL" id="GGI65196.1"/>
    </source>
</evidence>
<protein>
    <submittedName>
        <fullName evidence="2">Uncharacterized protein</fullName>
    </submittedName>
</protein>
<gene>
    <name evidence="2" type="ORF">GCM10011482_08500</name>
</gene>
<feature type="transmembrane region" description="Helical" evidence="1">
    <location>
        <begin position="56"/>
        <end position="80"/>
    </location>
</feature>
<feature type="transmembrane region" description="Helical" evidence="1">
    <location>
        <begin position="120"/>
        <end position="142"/>
    </location>
</feature>
<sequence length="153" mass="17696">MNQWSRVFRSLKHMIASLALIAIFLFIIKRIINLFLFRVSEQAVLLEILKIDFEELFLLGIFLIPLFFSIFLVSGLMIFIAGKLFNWTKEQVTRLILFAEKLCVALFPTFLLAGSLDTDSFVTMTSIISFFAIFSFVFKANIFEKSVPEHKKP</sequence>
<dbReference type="AlphaFoldDB" id="A0A917N484"/>
<dbReference type="EMBL" id="BMDT01000002">
    <property type="protein sequence ID" value="GGI65196.1"/>
    <property type="molecule type" value="Genomic_DNA"/>
</dbReference>
<evidence type="ECO:0000256" key="1">
    <source>
        <dbReference type="SAM" id="Phobius"/>
    </source>
</evidence>
<organism evidence="2 3">
    <name type="scientific">Enterococcus alcedinis</name>
    <dbReference type="NCBI Taxonomy" id="1274384"/>
    <lineage>
        <taxon>Bacteria</taxon>
        <taxon>Bacillati</taxon>
        <taxon>Bacillota</taxon>
        <taxon>Bacilli</taxon>
        <taxon>Lactobacillales</taxon>
        <taxon>Enterococcaceae</taxon>
        <taxon>Enterococcus</taxon>
    </lineage>
</organism>
<proteinExistence type="predicted"/>
<reference evidence="2" key="2">
    <citation type="submission" date="2020-09" db="EMBL/GenBank/DDBJ databases">
        <authorList>
            <person name="Sun Q."/>
            <person name="Sedlacek I."/>
        </authorList>
    </citation>
    <scope>NUCLEOTIDE SEQUENCE</scope>
    <source>
        <strain evidence="2">CCM 8433</strain>
    </source>
</reference>
<dbReference type="Proteomes" id="UP000622610">
    <property type="component" value="Unassembled WGS sequence"/>
</dbReference>
<name>A0A917N484_9ENTE</name>
<keyword evidence="1" id="KW-0472">Membrane</keyword>
<reference evidence="2" key="1">
    <citation type="journal article" date="2014" name="Int. J. Syst. Evol. Microbiol.">
        <title>Complete genome sequence of Corynebacterium casei LMG S-19264T (=DSM 44701T), isolated from a smear-ripened cheese.</title>
        <authorList>
            <consortium name="US DOE Joint Genome Institute (JGI-PGF)"/>
            <person name="Walter F."/>
            <person name="Albersmeier A."/>
            <person name="Kalinowski J."/>
            <person name="Ruckert C."/>
        </authorList>
    </citation>
    <scope>NUCLEOTIDE SEQUENCE</scope>
    <source>
        <strain evidence="2">CCM 8433</strain>
    </source>
</reference>
<feature type="transmembrane region" description="Helical" evidence="1">
    <location>
        <begin position="15"/>
        <end position="36"/>
    </location>
</feature>